<name>A0A4R6MBQ9_9GAMM</name>
<keyword evidence="1" id="KW-0812">Transmembrane</keyword>
<accession>A0A4R6MBQ9</accession>
<feature type="transmembrane region" description="Helical" evidence="1">
    <location>
        <begin position="16"/>
        <end position="35"/>
    </location>
</feature>
<evidence type="ECO:0000313" key="2">
    <source>
        <dbReference type="EMBL" id="TDO98746.1"/>
    </source>
</evidence>
<dbReference type="EMBL" id="SNXC01000010">
    <property type="protein sequence ID" value="TDO98746.1"/>
    <property type="molecule type" value="Genomic_DNA"/>
</dbReference>
<dbReference type="RefSeq" id="WP_133502976.1">
    <property type="nucleotide sequence ID" value="NZ_SNXC01000010.1"/>
</dbReference>
<keyword evidence="1" id="KW-0472">Membrane</keyword>
<keyword evidence="1" id="KW-1133">Transmembrane helix</keyword>
<proteinExistence type="predicted"/>
<evidence type="ECO:0000256" key="1">
    <source>
        <dbReference type="SAM" id="Phobius"/>
    </source>
</evidence>
<dbReference type="AlphaFoldDB" id="A0A4R6MBQ9"/>
<comment type="caution">
    <text evidence="2">The sequence shown here is derived from an EMBL/GenBank/DDBJ whole genome shotgun (WGS) entry which is preliminary data.</text>
</comment>
<evidence type="ECO:0000313" key="3">
    <source>
        <dbReference type="Proteomes" id="UP000294656"/>
    </source>
</evidence>
<sequence length="115" mass="13204">MLKRFKVRLSKRQCRGWVLLEMVLSLAMIAFLFQLSKTLIENSGTQVNETVLKQRQINLRNFSESYFHILGSEFVGRATQEVGHVSNVSLHSPFPECSRCTGPQFDLWAKRASTQ</sequence>
<dbReference type="OrthoDB" id="6106733at2"/>
<dbReference type="Proteomes" id="UP000294656">
    <property type="component" value="Unassembled WGS sequence"/>
</dbReference>
<keyword evidence="3" id="KW-1185">Reference proteome</keyword>
<organism evidence="2 3">
    <name type="scientific">Marinomonas balearica</name>
    <dbReference type="NCBI Taxonomy" id="491947"/>
    <lineage>
        <taxon>Bacteria</taxon>
        <taxon>Pseudomonadati</taxon>
        <taxon>Pseudomonadota</taxon>
        <taxon>Gammaproteobacteria</taxon>
        <taxon>Oceanospirillales</taxon>
        <taxon>Oceanospirillaceae</taxon>
        <taxon>Marinomonas</taxon>
    </lineage>
</organism>
<gene>
    <name evidence="2" type="ORF">DFP79_1158</name>
</gene>
<reference evidence="2 3" key="1">
    <citation type="submission" date="2019-03" db="EMBL/GenBank/DDBJ databases">
        <title>Genomic Encyclopedia of Type Strains, Phase III (KMG-III): the genomes of soil and plant-associated and newly described type strains.</title>
        <authorList>
            <person name="Whitman W."/>
        </authorList>
    </citation>
    <scope>NUCLEOTIDE SEQUENCE [LARGE SCALE GENOMIC DNA]</scope>
    <source>
        <strain evidence="2 3">CECT 7378</strain>
    </source>
</reference>
<protein>
    <submittedName>
        <fullName evidence="2">Uncharacterized protein</fullName>
    </submittedName>
</protein>